<evidence type="ECO:0000313" key="4">
    <source>
        <dbReference type="Proteomes" id="UP000665020"/>
    </source>
</evidence>
<dbReference type="GO" id="GO:0005829">
    <property type="term" value="C:cytosol"/>
    <property type="evidence" value="ECO:0007669"/>
    <property type="project" value="TreeGrafter"/>
</dbReference>
<evidence type="ECO:0000256" key="1">
    <source>
        <dbReference type="ARBA" id="ARBA00023125"/>
    </source>
</evidence>
<dbReference type="SMART" id="SM00530">
    <property type="entry name" value="HTH_XRE"/>
    <property type="match status" value="1"/>
</dbReference>
<dbReference type="SUPFAM" id="SSF51182">
    <property type="entry name" value="RmlC-like cupins"/>
    <property type="match status" value="1"/>
</dbReference>
<dbReference type="SUPFAM" id="SSF47413">
    <property type="entry name" value="lambda repressor-like DNA-binding domains"/>
    <property type="match status" value="1"/>
</dbReference>
<reference evidence="3" key="1">
    <citation type="submission" date="2019-12" db="EMBL/GenBank/DDBJ databases">
        <authorList>
            <person name="zhang j."/>
            <person name="sun C.M."/>
        </authorList>
    </citation>
    <scope>NUCLEOTIDE SEQUENCE</scope>
    <source>
        <strain evidence="3">NS-1</strain>
    </source>
</reference>
<dbReference type="KEGG" id="ifn:GM661_17295"/>
<sequence>MNEKYKYVGKRLRKERIKYGLSLNELAEETGLSSSFLSLLENGKTIPSLKVLDKLTTFFSIHIADLFAVDEEQDFIHLIKDNQIEVTNDSDTSLRFLLPKSIDCSIEPVLITLKPNTVNREFTSHRGIEFGYILEGEIEVSIEGKEPVVCQQGDSIVYRANLEHKVINRQDKVARGLWVGIQGSDFNI</sequence>
<dbReference type="PANTHER" id="PTHR46797:SF2">
    <property type="entry name" value="TRANSCRIPTIONAL REGULATOR"/>
    <property type="match status" value="1"/>
</dbReference>
<accession>A0A8A7KDT7</accession>
<dbReference type="EMBL" id="CP046640">
    <property type="protein sequence ID" value="QTL99581.1"/>
    <property type="molecule type" value="Genomic_DNA"/>
</dbReference>
<proteinExistence type="predicted"/>
<keyword evidence="4" id="KW-1185">Reference proteome</keyword>
<keyword evidence="1" id="KW-0238">DNA-binding</keyword>
<dbReference type="RefSeq" id="WP_230867913.1">
    <property type="nucleotide sequence ID" value="NZ_CP046640.1"/>
</dbReference>
<dbReference type="InterPro" id="IPR013096">
    <property type="entry name" value="Cupin_2"/>
</dbReference>
<dbReference type="InterPro" id="IPR014710">
    <property type="entry name" value="RmlC-like_jellyroll"/>
</dbReference>
<gene>
    <name evidence="3" type="ORF">GM661_17295</name>
</gene>
<dbReference type="CDD" id="cd02209">
    <property type="entry name" value="cupin_XRE_C"/>
    <property type="match status" value="1"/>
</dbReference>
<dbReference type="Pfam" id="PF07883">
    <property type="entry name" value="Cupin_2"/>
    <property type="match status" value="1"/>
</dbReference>
<dbReference type="InterPro" id="IPR001387">
    <property type="entry name" value="Cro/C1-type_HTH"/>
</dbReference>
<dbReference type="AlphaFoldDB" id="A0A8A7KDT7"/>
<organism evidence="3 4">
    <name type="scientific">Iocasia fonsfrigidae</name>
    <dbReference type="NCBI Taxonomy" id="2682810"/>
    <lineage>
        <taxon>Bacteria</taxon>
        <taxon>Bacillati</taxon>
        <taxon>Bacillota</taxon>
        <taxon>Clostridia</taxon>
        <taxon>Halanaerobiales</taxon>
        <taxon>Halanaerobiaceae</taxon>
        <taxon>Iocasia</taxon>
    </lineage>
</organism>
<dbReference type="Proteomes" id="UP000665020">
    <property type="component" value="Chromosome"/>
</dbReference>
<dbReference type="GO" id="GO:0003677">
    <property type="term" value="F:DNA binding"/>
    <property type="evidence" value="ECO:0007669"/>
    <property type="project" value="UniProtKB-KW"/>
</dbReference>
<dbReference type="Gene3D" id="2.60.120.10">
    <property type="entry name" value="Jelly Rolls"/>
    <property type="match status" value="1"/>
</dbReference>
<dbReference type="PANTHER" id="PTHR46797">
    <property type="entry name" value="HTH-TYPE TRANSCRIPTIONAL REGULATOR"/>
    <property type="match status" value="1"/>
</dbReference>
<protein>
    <submittedName>
        <fullName evidence="3">Cupin domain-containing protein</fullName>
    </submittedName>
</protein>
<dbReference type="InterPro" id="IPR011051">
    <property type="entry name" value="RmlC_Cupin_sf"/>
</dbReference>
<dbReference type="GO" id="GO:0003700">
    <property type="term" value="F:DNA-binding transcription factor activity"/>
    <property type="evidence" value="ECO:0007669"/>
    <property type="project" value="TreeGrafter"/>
</dbReference>
<dbReference type="Gene3D" id="1.10.260.40">
    <property type="entry name" value="lambda repressor-like DNA-binding domains"/>
    <property type="match status" value="1"/>
</dbReference>
<dbReference type="InterPro" id="IPR010982">
    <property type="entry name" value="Lambda_DNA-bd_dom_sf"/>
</dbReference>
<name>A0A8A7KDT7_9FIRM</name>
<dbReference type="InterPro" id="IPR050807">
    <property type="entry name" value="TransReg_Diox_bact_type"/>
</dbReference>
<dbReference type="Pfam" id="PF01381">
    <property type="entry name" value="HTH_3"/>
    <property type="match status" value="1"/>
</dbReference>
<evidence type="ECO:0000313" key="3">
    <source>
        <dbReference type="EMBL" id="QTL99581.1"/>
    </source>
</evidence>
<evidence type="ECO:0000259" key="2">
    <source>
        <dbReference type="PROSITE" id="PS50943"/>
    </source>
</evidence>
<dbReference type="CDD" id="cd00093">
    <property type="entry name" value="HTH_XRE"/>
    <property type="match status" value="1"/>
</dbReference>
<dbReference type="PROSITE" id="PS50943">
    <property type="entry name" value="HTH_CROC1"/>
    <property type="match status" value="1"/>
</dbReference>
<feature type="domain" description="HTH cro/C1-type" evidence="2">
    <location>
        <begin position="12"/>
        <end position="66"/>
    </location>
</feature>